<evidence type="ECO:0000256" key="1">
    <source>
        <dbReference type="ARBA" id="ARBA00004167"/>
    </source>
</evidence>
<keyword evidence="2" id="KW-0723">Serine/threonine-protein kinase</keyword>
<evidence type="ECO:0000256" key="6">
    <source>
        <dbReference type="ARBA" id="ARBA00022729"/>
    </source>
</evidence>
<keyword evidence="21" id="KW-1185">Reference proteome</keyword>
<dbReference type="PROSITE" id="PS00107">
    <property type="entry name" value="PROTEIN_KINASE_ATP"/>
    <property type="match status" value="2"/>
</dbReference>
<keyword evidence="14" id="KW-0325">Glycoprotein</keyword>
<evidence type="ECO:0000256" key="9">
    <source>
        <dbReference type="ARBA" id="ARBA00022777"/>
    </source>
</evidence>
<dbReference type="CDD" id="cd23509">
    <property type="entry name" value="Gnk2-like"/>
    <property type="match status" value="4"/>
</dbReference>
<keyword evidence="10 15" id="KW-0067">ATP-binding</keyword>
<evidence type="ECO:0000256" key="14">
    <source>
        <dbReference type="ARBA" id="ARBA00023180"/>
    </source>
</evidence>
<sequence length="1227" mass="136716">MGMSRVVHISIVIHFYLISIAICQPNFITHLCIDTYGNYTNSSTYNANLNTFFNSISSNSQINSRYYNISVGKEPDRVYGEALCGSDMAFQDCHRCLNNSIRLLPRLCQPQKEAYGWYDDCMLIYANRTDALWTLSTRQPSYYLSNGNSVSDNNVEEFNRVLGSLLNRIQNEAASGGSQLKYATGNATYGSLKNVYAFAQCDPDLSYQSCFNCLGDCINNVFPSCCNNSIGARVIGPKCKIRYEQDLFYNITSPPLTPPSTAPSPPPPSGNGSNKGTIAVLIIVPIVVLIALAVGFTYLCQRRKRRKNIESLNGENYEESRGYMSLQYGFDTIRVATDNFSDANKLGRGGFGIVYKGKLTNGQEIAVKRLSRDYGQGDGEFKTEVMLVAKLQHRNLVRLLGFCLEKEERLLIYEFVPNTSLDHFLFDVSMQSVLDWPTRYKIIIGIARGILYLHEDSRLRIIHRDLKASNILLDADMTPKIADFGMARLFGVDQTRGDTNRIVGTYGYMAPEYVFHGFFSVKSDVYSFGVLVLEVITGRKNSGFQNEEYTEDLFSFVWRNWREGTAISVIDPILSTASKTDIISCIHMGLLCVQESVDDRPTMSSVVLMLSSSSLSLPVPSHPSFISVNARQSESISTNEDPDQVYGDALCGSELSFQDCYTCLNNSISLLPRLCPTQKEASGWYDNCMLRYANRSSALSSMSSRQPAYYLTNSASVPDNNAKDFDEVLGSLLNKIQNEAASGDSRLKYATGNGTYGSLKNVYAVAQCSPDLSYRNCFNCLGDSINNVLPSCCNNSIGARVVGSNCEIRYEQDLFYNVTSPLSPPPSTAPSPPPPSGNGSNTAITTVLIIVPTVVLIAVAIGFIYLYRRRKTRKNVESLNDENDDETRSYMSLQYGFDTIRVATDNFSDANKLGRGGFGFVYKGKLSSGQEIAVKRLSRDSGQGDGEFKTEVMLVAKLQHRNLVRLLGFCLEKEERLLIYEFVPNASLDHFLFDVSMRSVLDWQTRYKIIIGIARGILYLHEDSRLRIIHRDLKASNILLDEDMAPKIADFGMARLFGVDQTQGDTSRIVGTYGYMAPEYVFHGFFSVKSDVYSFGILVLEVITGRKNSGYQNGEYTEDLLSFVWRNWREGTAISVIDPTLSTASKTDIIRCIHMGLLCVQESVDDRPAMSSVVLMLSSRSLSLPVPSHPSFVSVNATMDTNSDNHKERQLVSLSTNQDSITDLQPR</sequence>
<reference evidence="20" key="2">
    <citation type="submission" date="2021-03" db="UniProtKB">
        <authorList>
            <consortium name="EnsemblPlants"/>
        </authorList>
    </citation>
    <scope>IDENTIFICATION</scope>
</reference>
<keyword evidence="11 17" id="KW-1133">Transmembrane helix</keyword>
<keyword evidence="12 17" id="KW-0472">Membrane</keyword>
<dbReference type="SUPFAM" id="SSF56112">
    <property type="entry name" value="Protein kinase-like (PK-like)"/>
    <property type="match status" value="2"/>
</dbReference>
<dbReference type="Gene3D" id="1.10.510.10">
    <property type="entry name" value="Transferase(Phosphotransferase) domain 1"/>
    <property type="match status" value="2"/>
</dbReference>
<keyword evidence="5 17" id="KW-0812">Transmembrane</keyword>
<feature type="domain" description="Protein kinase" evidence="18">
    <location>
        <begin position="340"/>
        <end position="625"/>
    </location>
</feature>
<keyword evidence="6" id="KW-0732">Signal</keyword>
<evidence type="ECO:0000256" key="10">
    <source>
        <dbReference type="ARBA" id="ARBA00022840"/>
    </source>
</evidence>
<feature type="compositionally biased region" description="Polar residues" evidence="16">
    <location>
        <begin position="1212"/>
        <end position="1227"/>
    </location>
</feature>
<dbReference type="InterPro" id="IPR017441">
    <property type="entry name" value="Protein_kinase_ATP_BS"/>
</dbReference>
<name>A0A803LKV4_CHEQI</name>
<organism evidence="20 21">
    <name type="scientific">Chenopodium quinoa</name>
    <name type="common">Quinoa</name>
    <dbReference type="NCBI Taxonomy" id="63459"/>
    <lineage>
        <taxon>Eukaryota</taxon>
        <taxon>Viridiplantae</taxon>
        <taxon>Streptophyta</taxon>
        <taxon>Embryophyta</taxon>
        <taxon>Tracheophyta</taxon>
        <taxon>Spermatophyta</taxon>
        <taxon>Magnoliopsida</taxon>
        <taxon>eudicotyledons</taxon>
        <taxon>Gunneridae</taxon>
        <taxon>Pentapetalae</taxon>
        <taxon>Caryophyllales</taxon>
        <taxon>Chenopodiaceae</taxon>
        <taxon>Chenopodioideae</taxon>
        <taxon>Atripliceae</taxon>
        <taxon>Chenopodium</taxon>
    </lineage>
</organism>
<dbReference type="PROSITE" id="PS51473">
    <property type="entry name" value="GNK2"/>
    <property type="match status" value="4"/>
</dbReference>
<dbReference type="FunFam" id="3.30.430.20:FF:000002">
    <property type="entry name" value="Cysteine-rich receptor-like protein kinase 10"/>
    <property type="match status" value="2"/>
</dbReference>
<dbReference type="EnsemblPlants" id="AUR62014601-RA">
    <property type="protein sequence ID" value="AUR62014601-RA:cds"/>
    <property type="gene ID" value="AUR62014601"/>
</dbReference>
<evidence type="ECO:0000256" key="16">
    <source>
        <dbReference type="SAM" id="MobiDB-lite"/>
    </source>
</evidence>
<reference evidence="20" key="1">
    <citation type="journal article" date="2017" name="Nature">
        <title>The genome of Chenopodium quinoa.</title>
        <authorList>
            <person name="Jarvis D.E."/>
            <person name="Ho Y.S."/>
            <person name="Lightfoot D.J."/>
            <person name="Schmoeckel S.M."/>
            <person name="Li B."/>
            <person name="Borm T.J.A."/>
            <person name="Ohyanagi H."/>
            <person name="Mineta K."/>
            <person name="Michell C.T."/>
            <person name="Saber N."/>
            <person name="Kharbatia N.M."/>
            <person name="Rupper R.R."/>
            <person name="Sharp A.R."/>
            <person name="Dally N."/>
            <person name="Boughton B.A."/>
            <person name="Woo Y.H."/>
            <person name="Gao G."/>
            <person name="Schijlen E.G.W.M."/>
            <person name="Guo X."/>
            <person name="Momin A.A."/>
            <person name="Negrao S."/>
            <person name="Al-Babili S."/>
            <person name="Gehring C."/>
            <person name="Roessner U."/>
            <person name="Jung C."/>
            <person name="Murphy K."/>
            <person name="Arold S.T."/>
            <person name="Gojobori T."/>
            <person name="van der Linden C.G."/>
            <person name="van Loo E.N."/>
            <person name="Jellen E.N."/>
            <person name="Maughan P.J."/>
            <person name="Tester M."/>
        </authorList>
    </citation>
    <scope>NUCLEOTIDE SEQUENCE [LARGE SCALE GENOMIC DNA]</scope>
    <source>
        <strain evidence="20">cv. PI 614886</strain>
    </source>
</reference>
<dbReference type="InterPro" id="IPR008271">
    <property type="entry name" value="Ser/Thr_kinase_AS"/>
</dbReference>
<feature type="transmembrane region" description="Helical" evidence="17">
    <location>
        <begin position="6"/>
        <end position="23"/>
    </location>
</feature>
<evidence type="ECO:0000256" key="7">
    <source>
        <dbReference type="ARBA" id="ARBA00022737"/>
    </source>
</evidence>
<evidence type="ECO:0000256" key="5">
    <source>
        <dbReference type="ARBA" id="ARBA00022692"/>
    </source>
</evidence>
<dbReference type="Pfam" id="PF01657">
    <property type="entry name" value="Stress-antifung"/>
    <property type="match status" value="4"/>
</dbReference>
<dbReference type="GO" id="GO:0005886">
    <property type="term" value="C:plasma membrane"/>
    <property type="evidence" value="ECO:0007669"/>
    <property type="project" value="TreeGrafter"/>
</dbReference>
<dbReference type="InterPro" id="IPR000719">
    <property type="entry name" value="Prot_kinase_dom"/>
</dbReference>
<dbReference type="GO" id="GO:0009737">
    <property type="term" value="P:response to abscisic acid"/>
    <property type="evidence" value="ECO:0007669"/>
    <property type="project" value="UniProtKB-ARBA"/>
</dbReference>
<feature type="binding site" evidence="15">
    <location>
        <position position="935"/>
    </location>
    <ligand>
        <name>ATP</name>
        <dbReference type="ChEBI" id="CHEBI:30616"/>
    </ligand>
</feature>
<evidence type="ECO:0000256" key="15">
    <source>
        <dbReference type="PROSITE-ProRule" id="PRU10141"/>
    </source>
</evidence>
<keyword evidence="3" id="KW-0597">Phosphoprotein</keyword>
<evidence type="ECO:0000259" key="19">
    <source>
        <dbReference type="PROSITE" id="PS51473"/>
    </source>
</evidence>
<feature type="domain" description="Protein kinase" evidence="18">
    <location>
        <begin position="907"/>
        <end position="1192"/>
    </location>
</feature>
<evidence type="ECO:0000256" key="3">
    <source>
        <dbReference type="ARBA" id="ARBA00022553"/>
    </source>
</evidence>
<keyword evidence="4" id="KW-0808">Transferase</keyword>
<dbReference type="FunFam" id="3.30.200.20:FF:000142">
    <property type="entry name" value="Cysteine-rich receptor-like protein kinase 10"/>
    <property type="match status" value="2"/>
</dbReference>
<feature type="transmembrane region" description="Helical" evidence="17">
    <location>
        <begin position="843"/>
        <end position="867"/>
    </location>
</feature>
<evidence type="ECO:0000256" key="8">
    <source>
        <dbReference type="ARBA" id="ARBA00022741"/>
    </source>
</evidence>
<dbReference type="InterPro" id="IPR001245">
    <property type="entry name" value="Ser-Thr/Tyr_kinase_cat_dom"/>
</dbReference>
<dbReference type="PANTHER" id="PTHR27002">
    <property type="entry name" value="RECEPTOR-LIKE SERINE/THREONINE-PROTEIN KINASE SD1-8"/>
    <property type="match status" value="1"/>
</dbReference>
<evidence type="ECO:0000256" key="4">
    <source>
        <dbReference type="ARBA" id="ARBA00022679"/>
    </source>
</evidence>
<accession>A0A803LKV4</accession>
<evidence type="ECO:0000256" key="2">
    <source>
        <dbReference type="ARBA" id="ARBA00022527"/>
    </source>
</evidence>
<keyword evidence="13" id="KW-0675">Receptor</keyword>
<dbReference type="OMA" id="IACSIND"/>
<evidence type="ECO:0000256" key="13">
    <source>
        <dbReference type="ARBA" id="ARBA00023170"/>
    </source>
</evidence>
<dbReference type="GO" id="GO:0004674">
    <property type="term" value="F:protein serine/threonine kinase activity"/>
    <property type="evidence" value="ECO:0007669"/>
    <property type="project" value="UniProtKB-KW"/>
</dbReference>
<dbReference type="InterPro" id="IPR038408">
    <property type="entry name" value="GNK2_sf"/>
</dbReference>
<feature type="domain" description="Gnk2-homologous" evidence="19">
    <location>
        <begin position="586"/>
        <end position="697"/>
    </location>
</feature>
<evidence type="ECO:0000313" key="21">
    <source>
        <dbReference type="Proteomes" id="UP000596660"/>
    </source>
</evidence>
<dbReference type="Proteomes" id="UP000596660">
    <property type="component" value="Unplaced"/>
</dbReference>
<feature type="binding site" evidence="15">
    <location>
        <position position="368"/>
    </location>
    <ligand>
        <name>ATP</name>
        <dbReference type="ChEBI" id="CHEBI:30616"/>
    </ligand>
</feature>
<comment type="subcellular location">
    <subcellularLocation>
        <location evidence="1">Membrane</location>
        <topology evidence="1">Single-pass membrane protein</topology>
    </subcellularLocation>
</comment>
<dbReference type="GO" id="GO:0005524">
    <property type="term" value="F:ATP binding"/>
    <property type="evidence" value="ECO:0007669"/>
    <property type="project" value="UniProtKB-UniRule"/>
</dbReference>
<dbReference type="FunFam" id="1.10.510.10:FF:000343">
    <property type="entry name" value="Cysteine-rich receptor-like protein kinase 28"/>
    <property type="match status" value="2"/>
</dbReference>
<dbReference type="Gramene" id="AUR62014601-RA">
    <property type="protein sequence ID" value="AUR62014601-RA:cds"/>
    <property type="gene ID" value="AUR62014601"/>
</dbReference>
<feature type="domain" description="Gnk2-homologous" evidence="19">
    <location>
        <begin position="705"/>
        <end position="815"/>
    </location>
</feature>
<feature type="transmembrane region" description="Helical" evidence="17">
    <location>
        <begin position="278"/>
        <end position="299"/>
    </location>
</feature>
<dbReference type="Pfam" id="PF07714">
    <property type="entry name" value="PK_Tyr_Ser-Thr"/>
    <property type="match status" value="2"/>
</dbReference>
<evidence type="ECO:0000313" key="20">
    <source>
        <dbReference type="EnsemblPlants" id="AUR62014601-RA:cds"/>
    </source>
</evidence>
<evidence type="ECO:0000256" key="11">
    <source>
        <dbReference type="ARBA" id="ARBA00022989"/>
    </source>
</evidence>
<dbReference type="PANTHER" id="PTHR27002:SF181">
    <property type="entry name" value="RECEPTOR-LIKE SERINE_THREONINE-PROTEIN KINASE"/>
    <property type="match status" value="1"/>
</dbReference>
<dbReference type="InterPro" id="IPR011009">
    <property type="entry name" value="Kinase-like_dom_sf"/>
</dbReference>
<dbReference type="Gene3D" id="3.30.430.20">
    <property type="entry name" value="Gnk2 domain, C-X8-C-X2-C motif"/>
    <property type="match status" value="3"/>
</dbReference>
<evidence type="ECO:0000259" key="18">
    <source>
        <dbReference type="PROSITE" id="PS50011"/>
    </source>
</evidence>
<feature type="domain" description="Gnk2-homologous" evidence="19">
    <location>
        <begin position="138"/>
        <end position="248"/>
    </location>
</feature>
<dbReference type="InterPro" id="IPR002902">
    <property type="entry name" value="GNK2"/>
</dbReference>
<dbReference type="AlphaFoldDB" id="A0A803LKV4"/>
<feature type="domain" description="Gnk2-homologous" evidence="19">
    <location>
        <begin position="27"/>
        <end position="130"/>
    </location>
</feature>
<dbReference type="PROSITE" id="PS00108">
    <property type="entry name" value="PROTEIN_KINASE_ST"/>
    <property type="match status" value="2"/>
</dbReference>
<evidence type="ECO:0000256" key="12">
    <source>
        <dbReference type="ARBA" id="ARBA00023136"/>
    </source>
</evidence>
<feature type="region of interest" description="Disordered" evidence="16">
    <location>
        <begin position="1198"/>
        <end position="1227"/>
    </location>
</feature>
<protein>
    <submittedName>
        <fullName evidence="20">Uncharacterized protein</fullName>
    </submittedName>
</protein>
<keyword evidence="8 15" id="KW-0547">Nucleotide-binding</keyword>
<keyword evidence="9" id="KW-0418">Kinase</keyword>
<dbReference type="Gene3D" id="3.30.200.20">
    <property type="entry name" value="Phosphorylase Kinase, domain 1"/>
    <property type="match status" value="2"/>
</dbReference>
<dbReference type="PROSITE" id="PS50011">
    <property type="entry name" value="PROTEIN_KINASE_DOM"/>
    <property type="match status" value="2"/>
</dbReference>
<keyword evidence="7" id="KW-0677">Repeat</keyword>
<evidence type="ECO:0000256" key="17">
    <source>
        <dbReference type="SAM" id="Phobius"/>
    </source>
</evidence>
<dbReference type="SMART" id="SM00220">
    <property type="entry name" value="S_TKc"/>
    <property type="match status" value="2"/>
</dbReference>
<dbReference type="CDD" id="cd14066">
    <property type="entry name" value="STKc_IRAK"/>
    <property type="match status" value="2"/>
</dbReference>
<proteinExistence type="predicted"/>